<dbReference type="InterPro" id="IPR011598">
    <property type="entry name" value="bHLH_dom"/>
</dbReference>
<dbReference type="PROSITE" id="PS50888">
    <property type="entry name" value="BHLH"/>
    <property type="match status" value="1"/>
</dbReference>
<dbReference type="PANTHER" id="PTHR16223">
    <property type="entry name" value="TRANSCRIPTION FACTOR BHLH83-RELATED"/>
    <property type="match status" value="1"/>
</dbReference>
<sequence length="228" mass="25336">MAAVLLLVSEWLLDPCVQWGKDPLTGTEFSEHAWESKGSKCLKMMENKRSPCSVDHDTLTSLATKRHKADFSISTKERKEKLGERIVALQQLVSPYGKTDTASVLMEAMEYIRFLHEQVQVIIENSYPFELLTSNFEMASTSCKLLLLLPRCTSLMAKTEYLVLSAPYLQGTSPAQMQGLGQQSLESKGLCLVPISYTAGIARSNGADIWAPIKSPSPKFSKSISQFH</sequence>
<dbReference type="SMART" id="SM00353">
    <property type="entry name" value="HLH"/>
    <property type="match status" value="1"/>
</dbReference>
<evidence type="ECO:0000256" key="2">
    <source>
        <dbReference type="ARBA" id="ARBA00023015"/>
    </source>
</evidence>
<dbReference type="GO" id="GO:0046983">
    <property type="term" value="F:protein dimerization activity"/>
    <property type="evidence" value="ECO:0007669"/>
    <property type="project" value="InterPro"/>
</dbReference>
<dbReference type="PANTHER" id="PTHR16223:SF249">
    <property type="entry name" value="TRANSCRIPTION FACTOR BHLH154"/>
    <property type="match status" value="1"/>
</dbReference>
<keyword evidence="3" id="KW-0238">DNA-binding</keyword>
<proteinExistence type="predicted"/>
<evidence type="ECO:0000259" key="7">
    <source>
        <dbReference type="PROSITE" id="PS50888"/>
    </source>
</evidence>
<dbReference type="InterPro" id="IPR045843">
    <property type="entry name" value="IND-like"/>
</dbReference>
<evidence type="ECO:0000256" key="4">
    <source>
        <dbReference type="ARBA" id="ARBA00023163"/>
    </source>
</evidence>
<keyword evidence="2" id="KW-0805">Transcription regulation</keyword>
<dbReference type="AlphaFoldDB" id="A0A8X7XX93"/>
<evidence type="ECO:0000256" key="1">
    <source>
        <dbReference type="ARBA" id="ARBA00004123"/>
    </source>
</evidence>
<dbReference type="Proteomes" id="UP000886885">
    <property type="component" value="Chromosome 19D"/>
</dbReference>
<keyword evidence="4" id="KW-0804">Transcription</keyword>
<name>A0A8X7XX93_POPTO</name>
<comment type="subcellular location">
    <subcellularLocation>
        <location evidence="1">Nucleus</location>
    </subcellularLocation>
</comment>
<dbReference type="GO" id="GO:0000978">
    <property type="term" value="F:RNA polymerase II cis-regulatory region sequence-specific DNA binding"/>
    <property type="evidence" value="ECO:0007669"/>
    <property type="project" value="TreeGrafter"/>
</dbReference>
<feature type="domain" description="BHLH" evidence="7">
    <location>
        <begin position="66"/>
        <end position="115"/>
    </location>
</feature>
<keyword evidence="6" id="KW-0732">Signal</keyword>
<dbReference type="GO" id="GO:0005634">
    <property type="term" value="C:nucleus"/>
    <property type="evidence" value="ECO:0007669"/>
    <property type="project" value="UniProtKB-SubCell"/>
</dbReference>
<keyword evidence="5" id="KW-0539">Nucleus</keyword>
<comment type="caution">
    <text evidence="8">The sequence shown here is derived from an EMBL/GenBank/DDBJ whole genome shotgun (WGS) entry which is preliminary data.</text>
</comment>
<dbReference type="EMBL" id="JAAWWB010000038">
    <property type="protein sequence ID" value="KAG6737988.1"/>
    <property type="molecule type" value="Genomic_DNA"/>
</dbReference>
<feature type="signal peptide" evidence="6">
    <location>
        <begin position="1"/>
        <end position="18"/>
    </location>
</feature>
<protein>
    <recommendedName>
        <fullName evidence="7">BHLH domain-containing protein</fullName>
    </recommendedName>
</protein>
<evidence type="ECO:0000313" key="9">
    <source>
        <dbReference type="Proteomes" id="UP000886885"/>
    </source>
</evidence>
<gene>
    <name evidence="8" type="ORF">POTOM_059523</name>
</gene>
<dbReference type="GO" id="GO:0000981">
    <property type="term" value="F:DNA-binding transcription factor activity, RNA polymerase II-specific"/>
    <property type="evidence" value="ECO:0007669"/>
    <property type="project" value="TreeGrafter"/>
</dbReference>
<organism evidence="8 9">
    <name type="scientific">Populus tomentosa</name>
    <name type="common">Chinese white poplar</name>
    <dbReference type="NCBI Taxonomy" id="118781"/>
    <lineage>
        <taxon>Eukaryota</taxon>
        <taxon>Viridiplantae</taxon>
        <taxon>Streptophyta</taxon>
        <taxon>Embryophyta</taxon>
        <taxon>Tracheophyta</taxon>
        <taxon>Spermatophyta</taxon>
        <taxon>Magnoliopsida</taxon>
        <taxon>eudicotyledons</taxon>
        <taxon>Gunneridae</taxon>
        <taxon>Pentapetalae</taxon>
        <taxon>rosids</taxon>
        <taxon>fabids</taxon>
        <taxon>Malpighiales</taxon>
        <taxon>Salicaceae</taxon>
        <taxon>Saliceae</taxon>
        <taxon>Populus</taxon>
    </lineage>
</organism>
<evidence type="ECO:0000256" key="3">
    <source>
        <dbReference type="ARBA" id="ARBA00023125"/>
    </source>
</evidence>
<evidence type="ECO:0000256" key="5">
    <source>
        <dbReference type="ARBA" id="ARBA00023242"/>
    </source>
</evidence>
<dbReference type="FunFam" id="4.10.280.10:FF:000075">
    <property type="entry name" value="Transcription factor bHLH113 family"/>
    <property type="match status" value="1"/>
</dbReference>
<accession>A0A8X7XX93</accession>
<evidence type="ECO:0000313" key="8">
    <source>
        <dbReference type="EMBL" id="KAG6737988.1"/>
    </source>
</evidence>
<dbReference type="CDD" id="cd11393">
    <property type="entry name" value="bHLH_AtbHLH_like"/>
    <property type="match status" value="1"/>
</dbReference>
<dbReference type="InterPro" id="IPR045239">
    <property type="entry name" value="bHLH95_bHLH"/>
</dbReference>
<keyword evidence="9" id="KW-1185">Reference proteome</keyword>
<feature type="chain" id="PRO_5036474702" description="BHLH domain-containing protein" evidence="6">
    <location>
        <begin position="19"/>
        <end position="228"/>
    </location>
</feature>
<evidence type="ECO:0000256" key="6">
    <source>
        <dbReference type="SAM" id="SignalP"/>
    </source>
</evidence>
<dbReference type="OrthoDB" id="785070at2759"/>
<reference evidence="8" key="1">
    <citation type="journal article" date="2020" name="bioRxiv">
        <title>Hybrid origin of Populus tomentosa Carr. identified through genome sequencing and phylogenomic analysis.</title>
        <authorList>
            <person name="An X."/>
            <person name="Gao K."/>
            <person name="Chen Z."/>
            <person name="Li J."/>
            <person name="Yang X."/>
            <person name="Yang X."/>
            <person name="Zhou J."/>
            <person name="Guo T."/>
            <person name="Zhao T."/>
            <person name="Huang S."/>
            <person name="Miao D."/>
            <person name="Khan W.U."/>
            <person name="Rao P."/>
            <person name="Ye M."/>
            <person name="Lei B."/>
            <person name="Liao W."/>
            <person name="Wang J."/>
            <person name="Ji L."/>
            <person name="Li Y."/>
            <person name="Guo B."/>
            <person name="Mustafa N.S."/>
            <person name="Li S."/>
            <person name="Yun Q."/>
            <person name="Keller S.R."/>
            <person name="Mao J."/>
            <person name="Zhang R."/>
            <person name="Strauss S.H."/>
        </authorList>
    </citation>
    <scope>NUCLEOTIDE SEQUENCE</scope>
    <source>
        <strain evidence="8">GM15</strain>
        <tissue evidence="8">Leaf</tissue>
    </source>
</reference>